<proteinExistence type="predicted"/>
<evidence type="ECO:0000313" key="2">
    <source>
        <dbReference type="EMBL" id="GGU88206.1"/>
    </source>
</evidence>
<evidence type="ECO:0000256" key="1">
    <source>
        <dbReference type="SAM" id="MobiDB-lite"/>
    </source>
</evidence>
<dbReference type="EMBL" id="BMRP01000031">
    <property type="protein sequence ID" value="GGU88206.1"/>
    <property type="molecule type" value="Genomic_DNA"/>
</dbReference>
<dbReference type="Proteomes" id="UP000654471">
    <property type="component" value="Unassembled WGS sequence"/>
</dbReference>
<feature type="compositionally biased region" description="Pro residues" evidence="1">
    <location>
        <begin position="1"/>
        <end position="11"/>
    </location>
</feature>
<gene>
    <name evidence="2" type="ORF">GCM10010211_63240</name>
</gene>
<evidence type="ECO:0000313" key="3">
    <source>
        <dbReference type="Proteomes" id="UP000654471"/>
    </source>
</evidence>
<reference evidence="3" key="1">
    <citation type="journal article" date="2019" name="Int. J. Syst. Evol. Microbiol.">
        <title>The Global Catalogue of Microorganisms (GCM) 10K type strain sequencing project: providing services to taxonomists for standard genome sequencing and annotation.</title>
        <authorList>
            <consortium name="The Broad Institute Genomics Platform"/>
            <consortium name="The Broad Institute Genome Sequencing Center for Infectious Disease"/>
            <person name="Wu L."/>
            <person name="Ma J."/>
        </authorList>
    </citation>
    <scope>NUCLEOTIDE SEQUENCE [LARGE SCALE GENOMIC DNA]</scope>
    <source>
        <strain evidence="3">JCM 3399</strain>
    </source>
</reference>
<organism evidence="2 3">
    <name type="scientific">Streptomyces albospinus</name>
    <dbReference type="NCBI Taxonomy" id="285515"/>
    <lineage>
        <taxon>Bacteria</taxon>
        <taxon>Bacillati</taxon>
        <taxon>Actinomycetota</taxon>
        <taxon>Actinomycetes</taxon>
        <taxon>Kitasatosporales</taxon>
        <taxon>Streptomycetaceae</taxon>
        <taxon>Streptomyces</taxon>
    </lineage>
</organism>
<feature type="compositionally biased region" description="Pro residues" evidence="1">
    <location>
        <begin position="41"/>
        <end position="54"/>
    </location>
</feature>
<accession>A0ABQ2VLA1</accession>
<sequence>MLTPGPTPPPQGGELPYEVPLKPLPRLPPKHLILTTDPELHPSPPTHTSPPPTVSPHHPREGTGRRGGVSGRKAQQSGHPAPEARHRTPTAPRSG</sequence>
<keyword evidence="3" id="KW-1185">Reference proteome</keyword>
<protein>
    <submittedName>
        <fullName evidence="2">Uncharacterized protein</fullName>
    </submittedName>
</protein>
<feature type="region of interest" description="Disordered" evidence="1">
    <location>
        <begin position="1"/>
        <end position="95"/>
    </location>
</feature>
<comment type="caution">
    <text evidence="2">The sequence shown here is derived from an EMBL/GenBank/DDBJ whole genome shotgun (WGS) entry which is preliminary data.</text>
</comment>
<name>A0ABQ2VLA1_9ACTN</name>